<comment type="caution">
    <text evidence="3">The sequence shown here is derived from an EMBL/GenBank/DDBJ whole genome shotgun (WGS) entry which is preliminary data.</text>
</comment>
<evidence type="ECO:0000256" key="1">
    <source>
        <dbReference type="SAM" id="Coils"/>
    </source>
</evidence>
<feature type="transmembrane region" description="Helical" evidence="2">
    <location>
        <begin position="47"/>
        <end position="69"/>
    </location>
</feature>
<evidence type="ECO:0000313" key="3">
    <source>
        <dbReference type="EMBL" id="OEL10263.1"/>
    </source>
</evidence>
<dbReference type="SUPFAM" id="SSF56925">
    <property type="entry name" value="OMPA-like"/>
    <property type="match status" value="1"/>
</dbReference>
<sequence>MKNKKDIEHIFQEKLGDFEANPPQESWDFISEKINEKEEKRRIIPLFWLKSAIVSTSVAAILLISYFLFNDKIDSNLPKNNTEIAHQSPEIQNQKITENNLHNHSKIDAKTAEIINHQNNITDSKNTNFSVNTITKESSLPKSNTSKNIKLTNNTLNSVEKNKTNLENPSSEEKNLAKNLQPEITPNQQNIEEKSPIVLAENNLENSAKKEQEVLKKEENILAQNNSEESIFKTKLEKETQKETQKKSKKLSVFANYTPLFASSTKGSAISNSFDNNTKTFDDNNSFGAGIQYAINDKISVRTGVSNYSLSHKTENVIFFKANSTASISYNNSYKTLSLNENGQNMVILNNNASFYNAYVVGSVNSGTLNQEMSFIEIPIELSYNLLNKKLKINTITGFSSVILNKNAVSVSSNNTKTEIGKSNNINDVHFTGNVGLGFSYPFSKNLDLKLEPTFKYHFNTFKDKQNSFSPYFIGVYTGFVYKF</sequence>
<keyword evidence="2" id="KW-1133">Transmembrane helix</keyword>
<dbReference type="AlphaFoldDB" id="A0A1E5UBF1"/>
<dbReference type="Proteomes" id="UP000095601">
    <property type="component" value="Unassembled WGS sequence"/>
</dbReference>
<keyword evidence="2" id="KW-0472">Membrane</keyword>
<protein>
    <submittedName>
        <fullName evidence="3">OmpA-like transmembrane domain protein</fullName>
    </submittedName>
</protein>
<dbReference type="OrthoDB" id="1113942at2"/>
<keyword evidence="4" id="KW-1185">Reference proteome</keyword>
<feature type="coiled-coil region" evidence="1">
    <location>
        <begin position="201"/>
        <end position="228"/>
    </location>
</feature>
<dbReference type="KEGG" id="cnr:EB819_10130"/>
<dbReference type="EMBL" id="MKGI01000078">
    <property type="protein sequence ID" value="OEL10263.1"/>
    <property type="molecule type" value="Genomic_DNA"/>
</dbReference>
<evidence type="ECO:0000256" key="2">
    <source>
        <dbReference type="SAM" id="Phobius"/>
    </source>
</evidence>
<evidence type="ECO:0000313" key="4">
    <source>
        <dbReference type="Proteomes" id="UP000095601"/>
    </source>
</evidence>
<name>A0A1E5UBF1_9FLAO</name>
<gene>
    <name evidence="3" type="ORF">BHF72_0627</name>
</gene>
<keyword evidence="1" id="KW-0175">Coiled coil</keyword>
<keyword evidence="2 3" id="KW-0812">Transmembrane</keyword>
<organism evidence="3 4">
    <name type="scientific">Cloacibacterium normanense</name>
    <dbReference type="NCBI Taxonomy" id="237258"/>
    <lineage>
        <taxon>Bacteria</taxon>
        <taxon>Pseudomonadati</taxon>
        <taxon>Bacteroidota</taxon>
        <taxon>Flavobacteriia</taxon>
        <taxon>Flavobacteriales</taxon>
        <taxon>Weeksellaceae</taxon>
    </lineage>
</organism>
<dbReference type="STRING" id="237258.SAMN04489756_10557"/>
<reference evidence="3 4" key="1">
    <citation type="submission" date="2016-09" db="EMBL/GenBank/DDBJ databases">
        <authorList>
            <person name="Capua I."/>
            <person name="De Benedictis P."/>
            <person name="Joannis T."/>
            <person name="Lombin L.H."/>
            <person name="Cattoli G."/>
        </authorList>
    </citation>
    <scope>NUCLEOTIDE SEQUENCE [LARGE SCALE GENOMIC DNA]</scope>
    <source>
        <strain evidence="3 4">NRS-1</strain>
    </source>
</reference>
<accession>A0A1E5UBF1</accession>
<dbReference type="RefSeq" id="WP_069800291.1">
    <property type="nucleotide sequence ID" value="NZ_CP034157.1"/>
</dbReference>
<dbReference type="InterPro" id="IPR011250">
    <property type="entry name" value="OMP/PagP_B-barrel"/>
</dbReference>
<proteinExistence type="predicted"/>